<dbReference type="AlphaFoldDB" id="N9VBY9"/>
<dbReference type="EMBL" id="APVG01000012">
    <property type="protein sequence ID" value="ENY72722.1"/>
    <property type="molecule type" value="Genomic_DNA"/>
</dbReference>
<dbReference type="Proteomes" id="UP000023775">
    <property type="component" value="Unassembled WGS sequence"/>
</dbReference>
<reference evidence="1 2" key="1">
    <citation type="journal article" date="2013" name="Genome Announc.">
        <title>Draft Genome Sequence of the Aeromonas diversa Type Strain.</title>
        <authorList>
            <person name="Farfan M."/>
            <person name="Spataro N."/>
            <person name="Sanglas A."/>
            <person name="Albarral V."/>
            <person name="Loren J.G."/>
            <person name="Bosch E."/>
            <person name="Fuste M.C."/>
        </authorList>
    </citation>
    <scope>NUCLEOTIDE SEQUENCE [LARGE SCALE GENOMIC DNA]</scope>
    <source>
        <strain evidence="1 2">2478-85</strain>
    </source>
</reference>
<gene>
    <name evidence="1" type="ORF">G114_06482</name>
</gene>
<comment type="caution">
    <text evidence="1">The sequence shown here is derived from an EMBL/GenBank/DDBJ whole genome shotgun (WGS) entry which is preliminary data.</text>
</comment>
<dbReference type="OrthoDB" id="9901011at2"/>
<evidence type="ECO:0000313" key="1">
    <source>
        <dbReference type="EMBL" id="ENY72722.1"/>
    </source>
</evidence>
<name>N9VBY9_9GAMM</name>
<keyword evidence="2" id="KW-1185">Reference proteome</keyword>
<dbReference type="RefSeq" id="WP_005350224.1">
    <property type="nucleotide sequence ID" value="NZ_APVG01000012.1"/>
</dbReference>
<dbReference type="SUPFAM" id="SSF53850">
    <property type="entry name" value="Periplasmic binding protein-like II"/>
    <property type="match status" value="1"/>
</dbReference>
<dbReference type="eggNOG" id="COG0226">
    <property type="taxonomic scope" value="Bacteria"/>
</dbReference>
<accession>N9VBY9</accession>
<evidence type="ECO:0000313" key="2">
    <source>
        <dbReference type="Proteomes" id="UP000023775"/>
    </source>
</evidence>
<protein>
    <submittedName>
        <fullName evidence="1">Phosphate binding protein</fullName>
    </submittedName>
</protein>
<dbReference type="Gene3D" id="3.40.190.10">
    <property type="entry name" value="Periplasmic binding protein-like II"/>
    <property type="match status" value="2"/>
</dbReference>
<proteinExistence type="predicted"/>
<sequence length="260" mass="28495">MKALWLVLTLLGGMLAWADEVELIGSDTVASLIEPYQAGFTESTGHRLKLRVTGSLPALVRTQQWPGGIMLSEPFPAHPVPYLSRIGSDAVVFLVNRRNPLRALTLKELEALLQPGARWPDGRPVVLYSLGVNHATMHYVRQFFGATGSPQTLHTQRTPELVIANVADDAQGLGWLSLGRLQREALSGVGMLTLEGESPLQPDRRLNPAYPLHRHLYIGFSRTPNGAEQALLDYLKAQINHGTERPASQNHAGAGKTTRH</sequence>
<dbReference type="PATRIC" id="fig|1268237.3.peg.1275"/>
<organism evidence="1 2">
    <name type="scientific">Aeromonas diversa CDC 2478-85</name>
    <dbReference type="NCBI Taxonomy" id="1268237"/>
    <lineage>
        <taxon>Bacteria</taxon>
        <taxon>Pseudomonadati</taxon>
        <taxon>Pseudomonadota</taxon>
        <taxon>Gammaproteobacteria</taxon>
        <taxon>Aeromonadales</taxon>
        <taxon>Aeromonadaceae</taxon>
        <taxon>Aeromonas</taxon>
    </lineage>
</organism>